<feature type="domain" description="CUE" evidence="2">
    <location>
        <begin position="457"/>
        <end position="500"/>
    </location>
</feature>
<dbReference type="InterPro" id="IPR052586">
    <property type="entry name" value="ASCC2"/>
</dbReference>
<dbReference type="Pfam" id="PF02845">
    <property type="entry name" value="CUE"/>
    <property type="match status" value="1"/>
</dbReference>
<dbReference type="SUPFAM" id="SSF46934">
    <property type="entry name" value="UBA-like"/>
    <property type="match status" value="1"/>
</dbReference>
<evidence type="ECO:0000256" key="1">
    <source>
        <dbReference type="SAM" id="MobiDB-lite"/>
    </source>
</evidence>
<evidence type="ECO:0000259" key="2">
    <source>
        <dbReference type="PROSITE" id="PS51140"/>
    </source>
</evidence>
<comment type="caution">
    <text evidence="3">The sequence shown here is derived from an EMBL/GenBank/DDBJ whole genome shotgun (WGS) entry which is preliminary data.</text>
</comment>
<dbReference type="PANTHER" id="PTHR21494:SF0">
    <property type="entry name" value="ACTIVATING SIGNAL COINTEGRATOR 1 COMPLEX SUBUNIT 2"/>
    <property type="match status" value="1"/>
</dbReference>
<gene>
    <name evidence="3" type="ORF">Syun_004578</name>
</gene>
<accession>A0AAP0Q534</accession>
<dbReference type="EMBL" id="JBBNAF010000002">
    <property type="protein sequence ID" value="KAK9163676.1"/>
    <property type="molecule type" value="Genomic_DNA"/>
</dbReference>
<protein>
    <recommendedName>
        <fullName evidence="2">CUE domain-containing protein</fullName>
    </recommendedName>
</protein>
<feature type="compositionally biased region" description="Polar residues" evidence="1">
    <location>
        <begin position="662"/>
        <end position="686"/>
    </location>
</feature>
<feature type="region of interest" description="Disordered" evidence="1">
    <location>
        <begin position="658"/>
        <end position="692"/>
    </location>
</feature>
<organism evidence="3 4">
    <name type="scientific">Stephania yunnanensis</name>
    <dbReference type="NCBI Taxonomy" id="152371"/>
    <lineage>
        <taxon>Eukaryota</taxon>
        <taxon>Viridiplantae</taxon>
        <taxon>Streptophyta</taxon>
        <taxon>Embryophyta</taxon>
        <taxon>Tracheophyta</taxon>
        <taxon>Spermatophyta</taxon>
        <taxon>Magnoliopsida</taxon>
        <taxon>Ranunculales</taxon>
        <taxon>Menispermaceae</taxon>
        <taxon>Menispermoideae</taxon>
        <taxon>Cissampelideae</taxon>
        <taxon>Stephania</taxon>
    </lineage>
</organism>
<evidence type="ECO:0000313" key="4">
    <source>
        <dbReference type="Proteomes" id="UP001420932"/>
    </source>
</evidence>
<dbReference type="InterPro" id="IPR009060">
    <property type="entry name" value="UBA-like_sf"/>
</dbReference>
<feature type="compositionally biased region" description="Basic and acidic residues" evidence="1">
    <location>
        <begin position="571"/>
        <end position="590"/>
    </location>
</feature>
<reference evidence="3 4" key="1">
    <citation type="submission" date="2024-01" db="EMBL/GenBank/DDBJ databases">
        <title>Genome assemblies of Stephania.</title>
        <authorList>
            <person name="Yang L."/>
        </authorList>
    </citation>
    <scope>NUCLEOTIDE SEQUENCE [LARGE SCALE GENOMIC DNA]</scope>
    <source>
        <strain evidence="3">YNDBR</strain>
        <tissue evidence="3">Leaf</tissue>
    </source>
</reference>
<dbReference type="Gene3D" id="1.10.8.10">
    <property type="entry name" value="DNA helicase RuvA subunit, C-terminal domain"/>
    <property type="match status" value="1"/>
</dbReference>
<sequence>MSNRSNKTQKKFVAKPIASQPLTTALRDQTLETSIVDSTSSSTTRVRKGEDGNWVSSRNHGGSFVDYLPQDEAVATGLNVEDGALDPIESQRVVDLLNKELSRLLKSKPKDFWREVASDTSLHDFLDSFLKFRSRWYDFPRHGVNGTVAGVIVGELELSRRVFMVFYRISSNRDPGARASDSLSIKEHTGVSLLSILYIFVCVSEEKKLLDLPKLLDICAIYGHENEKLTGELVVNFINDAVASFHAFVSAYNPAALYFCCPVETSYGIGDMLSILARLHDSLLPLLLQSFKNNFTAEVNGSQNSFNSTFANISSNLKRLLLRIRDFGWKLIDLCYFINEVFEGISPGSKIFPFKVEDPGIRGDILVQTFREIKGDASGQVEGNNSSRTFLQNLEQNYGVLDRLNALRASGWIVMDEENFQYLVSIMRHPFEAVKEDFNLLINGEKSKVQIDEDAAIMDSKISQIKDLFPEYGKGFLAACLEIYNQNAEEVIQRILEGTLHEELKSLDTSLDKVPPPKPSPSLSGKDKGKGILVEAPISSLSSKVDDARAVQKQTTSSSSSSLGGRYTQKSKVDMPDPRSLDSRGDKDSAKTAMLGRYTQKSKVDMPDPRFLDSRGDKDSAKTAMLASQLEYEDEYDDSFDELGLSVVESGFEATENLGDKISSSSTGTSRGAESESSAPNNSDSKWGSRKKPQYYVKDGKNYSYKVSGAVAVANYQEASLFNQAQKETIYGLGRGGNLALGAAKALTEFQEQHDHDAADVTEMRGRGRAANARGRGRGRRGGGGNIQQGNAKESAESNEKNQDASTVTETAETGGQTINSRGRGRRGGGNHYRKDRAMKKHFAGLSF</sequence>
<dbReference type="Proteomes" id="UP001420932">
    <property type="component" value="Unassembled WGS sequence"/>
</dbReference>
<dbReference type="GO" id="GO:0043130">
    <property type="term" value="F:ubiquitin binding"/>
    <property type="evidence" value="ECO:0007669"/>
    <property type="project" value="InterPro"/>
</dbReference>
<feature type="region of interest" description="Disordered" evidence="1">
    <location>
        <begin position="765"/>
        <end position="848"/>
    </location>
</feature>
<dbReference type="InterPro" id="IPR003892">
    <property type="entry name" value="CUE"/>
</dbReference>
<feature type="compositionally biased region" description="Basic residues" evidence="1">
    <location>
        <begin position="823"/>
        <end position="848"/>
    </location>
</feature>
<dbReference type="PANTHER" id="PTHR21494">
    <property type="entry name" value="ACTIVATING SIGNAL COINTEGRATOR 1 COMPLEX SUBUNIT 2 ASC-1 COMPLEX SUBUNIT P100"/>
    <property type="match status" value="1"/>
</dbReference>
<dbReference type="PROSITE" id="PS51140">
    <property type="entry name" value="CUE"/>
    <property type="match status" value="1"/>
</dbReference>
<dbReference type="CDD" id="cd14364">
    <property type="entry name" value="CUE_ASCC2"/>
    <property type="match status" value="1"/>
</dbReference>
<feature type="region of interest" description="Disordered" evidence="1">
    <location>
        <begin position="544"/>
        <end position="620"/>
    </location>
</feature>
<dbReference type="SMART" id="SM00546">
    <property type="entry name" value="CUE"/>
    <property type="match status" value="1"/>
</dbReference>
<dbReference type="AlphaFoldDB" id="A0AAP0Q534"/>
<feature type="compositionally biased region" description="Basic and acidic residues" evidence="1">
    <location>
        <begin position="794"/>
        <end position="803"/>
    </location>
</feature>
<proteinExistence type="predicted"/>
<dbReference type="InterPro" id="IPR041800">
    <property type="entry name" value="ASCC2_CUE"/>
</dbReference>
<name>A0AAP0Q534_9MAGN</name>
<evidence type="ECO:0000313" key="3">
    <source>
        <dbReference type="EMBL" id="KAK9163676.1"/>
    </source>
</evidence>
<keyword evidence="4" id="KW-1185">Reference proteome</keyword>
<feature type="compositionally biased region" description="Polar residues" evidence="1">
    <location>
        <begin position="804"/>
        <end position="821"/>
    </location>
</feature>
<feature type="compositionally biased region" description="Basic and acidic residues" evidence="1">
    <location>
        <begin position="602"/>
        <end position="620"/>
    </location>
</feature>
<feature type="region of interest" description="Disordered" evidence="1">
    <location>
        <begin position="508"/>
        <end position="529"/>
    </location>
</feature>